<dbReference type="AlphaFoldDB" id="A0A285NYH3"/>
<accession>A0A285NYH3</accession>
<reference evidence="2" key="1">
    <citation type="submission" date="2017-09" db="EMBL/GenBank/DDBJ databases">
        <authorList>
            <person name="Varghese N."/>
            <person name="Submissions S."/>
        </authorList>
    </citation>
    <scope>NUCLEOTIDE SEQUENCE [LARGE SCALE GENOMIC DNA]</scope>
    <source>
        <strain evidence="2">CGMCC 1.8913</strain>
    </source>
</reference>
<sequence length="79" mass="9238">MPLYEHYLPEDYELLTETLGTMHETCLKIIEMGTTADFEQQAALQIKLHTALTTLHALNHKKTQRVEIELAESIRRHMF</sequence>
<protein>
    <submittedName>
        <fullName evidence="1">Uncharacterized protein</fullName>
    </submittedName>
</protein>
<evidence type="ECO:0000313" key="2">
    <source>
        <dbReference type="Proteomes" id="UP000219356"/>
    </source>
</evidence>
<dbReference type="RefSeq" id="WP_097042511.1">
    <property type="nucleotide sequence ID" value="NZ_OBEK01000003.1"/>
</dbReference>
<evidence type="ECO:0000313" key="1">
    <source>
        <dbReference type="EMBL" id="SNZ14530.1"/>
    </source>
</evidence>
<dbReference type="EMBL" id="OBEK01000003">
    <property type="protein sequence ID" value="SNZ14530.1"/>
    <property type="molecule type" value="Genomic_DNA"/>
</dbReference>
<organism evidence="1 2">
    <name type="scientific">Terribacillus aidingensis</name>
    <dbReference type="NCBI Taxonomy" id="586416"/>
    <lineage>
        <taxon>Bacteria</taxon>
        <taxon>Bacillati</taxon>
        <taxon>Bacillota</taxon>
        <taxon>Bacilli</taxon>
        <taxon>Bacillales</taxon>
        <taxon>Bacillaceae</taxon>
        <taxon>Terribacillus</taxon>
    </lineage>
</organism>
<keyword evidence="2" id="KW-1185">Reference proteome</keyword>
<gene>
    <name evidence="1" type="ORF">SAMN05421503_2452</name>
</gene>
<proteinExistence type="predicted"/>
<dbReference type="Proteomes" id="UP000219356">
    <property type="component" value="Unassembled WGS sequence"/>
</dbReference>
<name>A0A285NYH3_9BACI</name>